<evidence type="ECO:0000313" key="2">
    <source>
        <dbReference type="Proteomes" id="UP001222027"/>
    </source>
</evidence>
<sequence>MDEVNLELDPISVALRSWLSSQSIVVYADEVHVPDSATSEHTRHDSDIGLPIPFEELMQEIETSVGNMNHDAFMPDDIENGCDVMDLTFPDLISVRKMFWRLNLEAYMKFSDNTPRCASSRPCGHKRLTEGGICKLKQIKVLEVEKATVQRNLDDVLDIATEQNASFKEKYEMVTW</sequence>
<accession>A0AAV8RQJ8</accession>
<dbReference type="EMBL" id="JAQQAF010000002">
    <property type="protein sequence ID" value="KAJ8505051.1"/>
    <property type="molecule type" value="Genomic_DNA"/>
</dbReference>
<evidence type="ECO:0000313" key="1">
    <source>
        <dbReference type="EMBL" id="KAJ8505051.1"/>
    </source>
</evidence>
<dbReference type="Proteomes" id="UP001222027">
    <property type="component" value="Unassembled WGS sequence"/>
</dbReference>
<proteinExistence type="predicted"/>
<reference evidence="1 2" key="1">
    <citation type="submission" date="2022-12" db="EMBL/GenBank/DDBJ databases">
        <title>Chromosome-scale assembly of the Ensete ventricosum genome.</title>
        <authorList>
            <person name="Dussert Y."/>
            <person name="Stocks J."/>
            <person name="Wendawek A."/>
            <person name="Woldeyes F."/>
            <person name="Nichols R.A."/>
            <person name="Borrell J.S."/>
        </authorList>
    </citation>
    <scope>NUCLEOTIDE SEQUENCE [LARGE SCALE GENOMIC DNA]</scope>
    <source>
        <strain evidence="2">cv. Maze</strain>
        <tissue evidence="1">Seeds</tissue>
    </source>
</reference>
<keyword evidence="2" id="KW-1185">Reference proteome</keyword>
<name>A0AAV8RQJ8_ENSVE</name>
<organism evidence="1 2">
    <name type="scientific">Ensete ventricosum</name>
    <name type="common">Abyssinian banana</name>
    <name type="synonym">Musa ensete</name>
    <dbReference type="NCBI Taxonomy" id="4639"/>
    <lineage>
        <taxon>Eukaryota</taxon>
        <taxon>Viridiplantae</taxon>
        <taxon>Streptophyta</taxon>
        <taxon>Embryophyta</taxon>
        <taxon>Tracheophyta</taxon>
        <taxon>Spermatophyta</taxon>
        <taxon>Magnoliopsida</taxon>
        <taxon>Liliopsida</taxon>
        <taxon>Zingiberales</taxon>
        <taxon>Musaceae</taxon>
        <taxon>Ensete</taxon>
    </lineage>
</organism>
<dbReference type="AlphaFoldDB" id="A0AAV8RQJ8"/>
<protein>
    <submittedName>
        <fullName evidence="1">Uncharacterized protein</fullName>
    </submittedName>
</protein>
<gene>
    <name evidence="1" type="ORF">OPV22_005937</name>
</gene>
<comment type="caution">
    <text evidence="1">The sequence shown here is derived from an EMBL/GenBank/DDBJ whole genome shotgun (WGS) entry which is preliminary data.</text>
</comment>